<keyword evidence="2" id="KW-0560">Oxidoreductase</keyword>
<protein>
    <submittedName>
        <fullName evidence="4">FAD-binding dehydrogenase</fullName>
    </submittedName>
</protein>
<dbReference type="InterPro" id="IPR027477">
    <property type="entry name" value="Succ_DH/fumarate_Rdtase_cat_sf"/>
</dbReference>
<evidence type="ECO:0000256" key="1">
    <source>
        <dbReference type="ARBA" id="ARBA00022630"/>
    </source>
</evidence>
<gene>
    <name evidence="4" type="ORF">GCM10011575_40240</name>
</gene>
<dbReference type="GO" id="GO:0033765">
    <property type="term" value="F:steroid dehydrogenase activity, acting on the CH-CH group of donors"/>
    <property type="evidence" value="ECO:0007669"/>
    <property type="project" value="UniProtKB-ARBA"/>
</dbReference>
<evidence type="ECO:0000313" key="5">
    <source>
        <dbReference type="Proteomes" id="UP000613840"/>
    </source>
</evidence>
<dbReference type="EMBL" id="BMMZ01000013">
    <property type="protein sequence ID" value="GGL77917.1"/>
    <property type="molecule type" value="Genomic_DNA"/>
</dbReference>
<dbReference type="SUPFAM" id="SSF51905">
    <property type="entry name" value="FAD/NAD(P)-binding domain"/>
    <property type="match status" value="1"/>
</dbReference>
<dbReference type="Gene3D" id="3.50.50.60">
    <property type="entry name" value="FAD/NAD(P)-binding domain"/>
    <property type="match status" value="1"/>
</dbReference>
<name>A0A917W787_9ACTN</name>
<feature type="domain" description="FAD-dependent oxidoreductase 2 FAD-binding" evidence="3">
    <location>
        <begin position="4"/>
        <end position="535"/>
    </location>
</feature>
<dbReference type="AlphaFoldDB" id="A0A917W787"/>
<evidence type="ECO:0000256" key="2">
    <source>
        <dbReference type="ARBA" id="ARBA00023002"/>
    </source>
</evidence>
<sequence length="554" mass="59079">MDADVIVIGAGLSGLVATAELAAAGRSVILLDGEPAQSLGGQAYWSFGGLFMVDTPEQRRMRVKDSAALALADWMGSAGFDSPSDYWPRRWAEAYVSFASGELRSWLYGLGVRWFPVVQWAERGGGPIPGHGNSVPRFHITWGTGPALVQPFLDRIRGNDRVRILNRHKVSGLETGPDGVRVNGQVLLASTVPRGARSPDGVARDFSFSASAVIISSGGIGGNVDLVRKYWPADWGRPPEKMIIGVPDFVDGSMLQVAEQAGGRVINRTRMWHYPEGVINHAPIWTEHGIRILPGPSALWVDAHGERLPFPLYPGFDALGALRHITSRGDDHSWFVLDLETVGKELALSGSEQNADLTGKDIRQLSTRVRPGPTPEVQAFLRRGADFVTAGSVDDLVARMNKLTGTDHIDADRLRQLIELRDQQVVSGLGKDPQVTATAAARRYLGDRLSRVATPHPYLDPRRPGAGIAGTGGPLVAVRLHVLTRKTLGGLETDLDGRVLTADGSPLPGVYAAGEVSGFGGGGVHGYRSLEGTFLGGCLFSGRVAGQAAAAAVG</sequence>
<dbReference type="PANTHER" id="PTHR43260">
    <property type="entry name" value="3-KETOSTEROID-DELTA-1-DEHYDROGENASE"/>
    <property type="match status" value="1"/>
</dbReference>
<evidence type="ECO:0000259" key="3">
    <source>
        <dbReference type="Pfam" id="PF00890"/>
    </source>
</evidence>
<keyword evidence="5" id="KW-1185">Reference proteome</keyword>
<dbReference type="RefSeq" id="WP_229670395.1">
    <property type="nucleotide sequence ID" value="NZ_BMMZ01000013.1"/>
</dbReference>
<proteinExistence type="predicted"/>
<keyword evidence="1" id="KW-0285">Flavoprotein</keyword>
<evidence type="ECO:0000313" key="4">
    <source>
        <dbReference type="EMBL" id="GGL77917.1"/>
    </source>
</evidence>
<comment type="caution">
    <text evidence="4">The sequence shown here is derived from an EMBL/GenBank/DDBJ whole genome shotgun (WGS) entry which is preliminary data.</text>
</comment>
<organism evidence="4 5">
    <name type="scientific">Microlunatus endophyticus</name>
    <dbReference type="NCBI Taxonomy" id="1716077"/>
    <lineage>
        <taxon>Bacteria</taxon>
        <taxon>Bacillati</taxon>
        <taxon>Actinomycetota</taxon>
        <taxon>Actinomycetes</taxon>
        <taxon>Propionibacteriales</taxon>
        <taxon>Propionibacteriaceae</taxon>
        <taxon>Microlunatus</taxon>
    </lineage>
</organism>
<dbReference type="InterPro" id="IPR036188">
    <property type="entry name" value="FAD/NAD-bd_sf"/>
</dbReference>
<dbReference type="InterPro" id="IPR014614">
    <property type="entry name" value="KsdD_DH"/>
</dbReference>
<accession>A0A917W787</accession>
<dbReference type="PANTHER" id="PTHR43260:SF1">
    <property type="entry name" value="KSDD-LIKE STEROID DEHYDROGENASE RV0785"/>
    <property type="match status" value="1"/>
</dbReference>
<dbReference type="NCBIfam" id="NF009472">
    <property type="entry name" value="PRK12834.1"/>
    <property type="match status" value="1"/>
</dbReference>
<reference evidence="4" key="2">
    <citation type="submission" date="2020-09" db="EMBL/GenBank/DDBJ databases">
        <authorList>
            <person name="Sun Q."/>
            <person name="Zhou Y."/>
        </authorList>
    </citation>
    <scope>NUCLEOTIDE SEQUENCE</scope>
    <source>
        <strain evidence="4">CGMCC 4.7306</strain>
    </source>
</reference>
<dbReference type="Pfam" id="PF00890">
    <property type="entry name" value="FAD_binding_2"/>
    <property type="match status" value="1"/>
</dbReference>
<dbReference type="Proteomes" id="UP000613840">
    <property type="component" value="Unassembled WGS sequence"/>
</dbReference>
<dbReference type="PIRSF" id="PIRSF036654">
    <property type="entry name" value="UCP036654"/>
    <property type="match status" value="1"/>
</dbReference>
<dbReference type="InterPro" id="IPR003953">
    <property type="entry name" value="FAD-dep_OxRdtase_2_FAD-bd"/>
</dbReference>
<dbReference type="Gene3D" id="3.90.700.10">
    <property type="entry name" value="Succinate dehydrogenase/fumarate reductase flavoprotein, catalytic domain"/>
    <property type="match status" value="1"/>
</dbReference>
<reference evidence="4" key="1">
    <citation type="journal article" date="2014" name="Int. J. Syst. Evol. Microbiol.">
        <title>Complete genome sequence of Corynebacterium casei LMG S-19264T (=DSM 44701T), isolated from a smear-ripened cheese.</title>
        <authorList>
            <consortium name="US DOE Joint Genome Institute (JGI-PGF)"/>
            <person name="Walter F."/>
            <person name="Albersmeier A."/>
            <person name="Kalinowski J."/>
            <person name="Ruckert C."/>
        </authorList>
    </citation>
    <scope>NUCLEOTIDE SEQUENCE</scope>
    <source>
        <strain evidence="4">CGMCC 4.7306</strain>
    </source>
</reference>